<dbReference type="EMBL" id="LVLJ01003561">
    <property type="protein sequence ID" value="OAE20908.1"/>
    <property type="molecule type" value="Genomic_DNA"/>
</dbReference>
<organism evidence="2 3">
    <name type="scientific">Marchantia polymorpha subsp. ruderalis</name>
    <dbReference type="NCBI Taxonomy" id="1480154"/>
    <lineage>
        <taxon>Eukaryota</taxon>
        <taxon>Viridiplantae</taxon>
        <taxon>Streptophyta</taxon>
        <taxon>Embryophyta</taxon>
        <taxon>Marchantiophyta</taxon>
        <taxon>Marchantiopsida</taxon>
        <taxon>Marchantiidae</taxon>
        <taxon>Marchantiales</taxon>
        <taxon>Marchantiaceae</taxon>
        <taxon>Marchantia</taxon>
    </lineage>
</organism>
<comment type="caution">
    <text evidence="2">The sequence shown here is derived from an EMBL/GenBank/DDBJ whole genome shotgun (WGS) entry which is preliminary data.</text>
</comment>
<evidence type="ECO:0000256" key="1">
    <source>
        <dbReference type="SAM" id="MobiDB-lite"/>
    </source>
</evidence>
<gene>
    <name evidence="2" type="ORF">AXG93_3256s1550</name>
</gene>
<sequence length="71" mass="7480">MPAKQHFVASVGSYGVLLSRSETGEGGREGGQGRAGEGRVRKRSSFVSITTSTIYGVESSCRLTFAVILEA</sequence>
<proteinExistence type="predicted"/>
<name>A0A176VIY1_MARPO</name>
<protein>
    <submittedName>
        <fullName evidence="2">Uncharacterized protein</fullName>
    </submittedName>
</protein>
<evidence type="ECO:0000313" key="2">
    <source>
        <dbReference type="EMBL" id="OAE20908.1"/>
    </source>
</evidence>
<accession>A0A176VIY1</accession>
<dbReference type="AlphaFoldDB" id="A0A176VIY1"/>
<reference evidence="2" key="1">
    <citation type="submission" date="2016-03" db="EMBL/GenBank/DDBJ databases">
        <title>Mechanisms controlling the formation of the plant cell surface in tip-growing cells are functionally conserved among land plants.</title>
        <authorList>
            <person name="Honkanen S."/>
            <person name="Jones V.A."/>
            <person name="Morieri G."/>
            <person name="Champion C."/>
            <person name="Hetherington A.J."/>
            <person name="Kelly S."/>
            <person name="Saint-Marcoux D."/>
            <person name="Proust H."/>
            <person name="Prescott H."/>
            <person name="Dolan L."/>
        </authorList>
    </citation>
    <scope>NUCLEOTIDE SEQUENCE [LARGE SCALE GENOMIC DNA]</scope>
    <source>
        <tissue evidence="2">Whole gametophyte</tissue>
    </source>
</reference>
<feature type="region of interest" description="Disordered" evidence="1">
    <location>
        <begin position="20"/>
        <end position="42"/>
    </location>
</feature>
<keyword evidence="3" id="KW-1185">Reference proteome</keyword>
<dbReference type="Proteomes" id="UP000077202">
    <property type="component" value="Unassembled WGS sequence"/>
</dbReference>
<evidence type="ECO:0000313" key="3">
    <source>
        <dbReference type="Proteomes" id="UP000077202"/>
    </source>
</evidence>